<evidence type="ECO:0000313" key="2">
    <source>
        <dbReference type="Proteomes" id="UP000024635"/>
    </source>
</evidence>
<dbReference type="OrthoDB" id="5948173at2759"/>
<dbReference type="PANTHER" id="PTHR31362:SF0">
    <property type="entry name" value="EXOSTOSIN DOMAIN-CONTAINING PROTEIN-RELATED"/>
    <property type="match status" value="1"/>
</dbReference>
<dbReference type="Proteomes" id="UP000024635">
    <property type="component" value="Unassembled WGS sequence"/>
</dbReference>
<organism evidence="1 2">
    <name type="scientific">Ancylostoma ceylanicum</name>
    <dbReference type="NCBI Taxonomy" id="53326"/>
    <lineage>
        <taxon>Eukaryota</taxon>
        <taxon>Metazoa</taxon>
        <taxon>Ecdysozoa</taxon>
        <taxon>Nematoda</taxon>
        <taxon>Chromadorea</taxon>
        <taxon>Rhabditida</taxon>
        <taxon>Rhabditina</taxon>
        <taxon>Rhabditomorpha</taxon>
        <taxon>Strongyloidea</taxon>
        <taxon>Ancylostomatidae</taxon>
        <taxon>Ancylostomatinae</taxon>
        <taxon>Ancylostoma</taxon>
    </lineage>
</organism>
<accession>A0A016TG47</accession>
<keyword evidence="2" id="KW-1185">Reference proteome</keyword>
<sequence length="627" mass="71996">MTVTVHIIPKQQDDKLIRSVRSPFSVWDFDNSITLNMSTGPKLFNPYHYFGTPYMWARGFPVSRLQNHTNEHDELCLCHKMRSAAVQQGLVQKHLDVDVIFRLLHADKKNEEKFNEIAPPIVLQAGTYSPFNSRNTLFHRTAFFTLFLPITVTFETGPVTVCQPELTCEAVDLIDRTRKDTLANVASVAGSQHSLERSTSGLQILATSTPSRTGLSLLLCLLMYLAGIVMTRWSRICYYPQHTERGGPLPLRFPGDLYRKVDAMLEFLDGWECEHDEIAGCVVSLAEEFRERNFWGSADVEAIIQWISDLKKIGYQFPQRVDRDPYDISKNGTIRGQNCRRVSLKFGAFSKNSMTEKLLRKLNALGDIADWCAEANYTEHFPSIIRPFNYINLTEEEMQVGYYAYYCLAKVKEMKLGRVKGYFVMADDTTFNFWNGVNPELVMHPSGDTFHHSGVWWNRPSGFTAAVKTLELFEQTYKDDPSVQAIWRQYKKGLRKKNERRNASHVLIDRDGWSVADLYYIPSSGLDYFAGLMEIFFEAGLFHEIAFTKYLHSVPYESARFDYLNGTGGRGAWHERYNADLMMMHPIKLSFFGNLTERRRLCDSVLKTFSDKLLTTTTSDSNENSTE</sequence>
<evidence type="ECO:0000313" key="1">
    <source>
        <dbReference type="EMBL" id="EYC01538.1"/>
    </source>
</evidence>
<dbReference type="AlphaFoldDB" id="A0A016TG47"/>
<dbReference type="InterPro" id="IPR005049">
    <property type="entry name" value="STL-like"/>
</dbReference>
<dbReference type="Pfam" id="PF03385">
    <property type="entry name" value="STELLO"/>
    <property type="match status" value="1"/>
</dbReference>
<gene>
    <name evidence="1" type="primary">Acey_s0106.g3748</name>
    <name evidence="1" type="ORF">Y032_0106g3748</name>
</gene>
<name>A0A016TG47_9BILA</name>
<protein>
    <submittedName>
        <fullName evidence="1">Uncharacterized protein</fullName>
    </submittedName>
</protein>
<dbReference type="EMBL" id="JARK01001442">
    <property type="protein sequence ID" value="EYC01538.1"/>
    <property type="molecule type" value="Genomic_DNA"/>
</dbReference>
<comment type="caution">
    <text evidence="1">The sequence shown here is derived from an EMBL/GenBank/DDBJ whole genome shotgun (WGS) entry which is preliminary data.</text>
</comment>
<proteinExistence type="predicted"/>
<reference evidence="2" key="1">
    <citation type="journal article" date="2015" name="Nat. Genet.">
        <title>The genome and transcriptome of the zoonotic hookworm Ancylostoma ceylanicum identify infection-specific gene families.</title>
        <authorList>
            <person name="Schwarz E.M."/>
            <person name="Hu Y."/>
            <person name="Antoshechkin I."/>
            <person name="Miller M.M."/>
            <person name="Sternberg P.W."/>
            <person name="Aroian R.V."/>
        </authorList>
    </citation>
    <scope>NUCLEOTIDE SEQUENCE</scope>
    <source>
        <strain evidence="2">HY135</strain>
    </source>
</reference>
<dbReference type="PANTHER" id="PTHR31362">
    <property type="entry name" value="GLYCOSYLTRANSFERASE STELLO1-RELATED"/>
    <property type="match status" value="1"/>
</dbReference>